<evidence type="ECO:0000313" key="2">
    <source>
        <dbReference type="Proteomes" id="UP001341840"/>
    </source>
</evidence>
<evidence type="ECO:0000313" key="1">
    <source>
        <dbReference type="EMBL" id="MED6173476.1"/>
    </source>
</evidence>
<comment type="caution">
    <text evidence="1">The sequence shown here is derived from an EMBL/GenBank/DDBJ whole genome shotgun (WGS) entry which is preliminary data.</text>
</comment>
<sequence>MRDFQTHFGHLTWGWVEELLGVRPPQNLKARKESFSLKMVWLKQQMQHIPPDADPNTLRQYARRYSWGSAVLAWTYRSLSTPSEYAVPHTSSVLDAATFPPVPALLTSIIRSG</sequence>
<protein>
    <submittedName>
        <fullName evidence="1">Uncharacterized protein</fullName>
    </submittedName>
</protein>
<proteinExistence type="predicted"/>
<accession>A0ABU6VIS4</accession>
<organism evidence="1 2">
    <name type="scientific">Stylosanthes scabra</name>
    <dbReference type="NCBI Taxonomy" id="79078"/>
    <lineage>
        <taxon>Eukaryota</taxon>
        <taxon>Viridiplantae</taxon>
        <taxon>Streptophyta</taxon>
        <taxon>Embryophyta</taxon>
        <taxon>Tracheophyta</taxon>
        <taxon>Spermatophyta</taxon>
        <taxon>Magnoliopsida</taxon>
        <taxon>eudicotyledons</taxon>
        <taxon>Gunneridae</taxon>
        <taxon>Pentapetalae</taxon>
        <taxon>rosids</taxon>
        <taxon>fabids</taxon>
        <taxon>Fabales</taxon>
        <taxon>Fabaceae</taxon>
        <taxon>Papilionoideae</taxon>
        <taxon>50 kb inversion clade</taxon>
        <taxon>dalbergioids sensu lato</taxon>
        <taxon>Dalbergieae</taxon>
        <taxon>Pterocarpus clade</taxon>
        <taxon>Stylosanthes</taxon>
    </lineage>
</organism>
<keyword evidence="2" id="KW-1185">Reference proteome</keyword>
<reference evidence="1 2" key="1">
    <citation type="journal article" date="2023" name="Plants (Basel)">
        <title>Bridging the Gap: Combining Genomics and Transcriptomics Approaches to Understand Stylosanthes scabra, an Orphan Legume from the Brazilian Caatinga.</title>
        <authorList>
            <person name="Ferreira-Neto J.R.C."/>
            <person name="da Silva M.D."/>
            <person name="Binneck E."/>
            <person name="de Melo N.F."/>
            <person name="da Silva R.H."/>
            <person name="de Melo A.L.T.M."/>
            <person name="Pandolfi V."/>
            <person name="Bustamante F.O."/>
            <person name="Brasileiro-Vidal A.C."/>
            <person name="Benko-Iseppon A.M."/>
        </authorList>
    </citation>
    <scope>NUCLEOTIDE SEQUENCE [LARGE SCALE GENOMIC DNA]</scope>
    <source>
        <tissue evidence="1">Leaves</tissue>
    </source>
</reference>
<dbReference type="Proteomes" id="UP001341840">
    <property type="component" value="Unassembled WGS sequence"/>
</dbReference>
<gene>
    <name evidence="1" type="ORF">PIB30_059882</name>
</gene>
<dbReference type="EMBL" id="JASCZI010151556">
    <property type="protein sequence ID" value="MED6173476.1"/>
    <property type="molecule type" value="Genomic_DNA"/>
</dbReference>
<name>A0ABU6VIS4_9FABA</name>